<dbReference type="RefSeq" id="WP_053419095.1">
    <property type="nucleotide sequence ID" value="NZ_LILB01000009.1"/>
</dbReference>
<gene>
    <name evidence="2" type="ORF">AMD00_21735</name>
</gene>
<comment type="caution">
    <text evidence="2">The sequence shown here is derived from an EMBL/GenBank/DDBJ whole genome shotgun (WGS) entry which is preliminary data.</text>
</comment>
<name>A0A0M0L9G5_9BACL</name>
<reference evidence="3" key="1">
    <citation type="submission" date="2015-08" db="EMBL/GenBank/DDBJ databases">
        <title>Fjat-10028 dsm 16317.</title>
        <authorList>
            <person name="Liu B."/>
            <person name="Wang J."/>
            <person name="Zhu Y."/>
            <person name="Liu G."/>
            <person name="Chen Q."/>
            <person name="Chen Z."/>
            <person name="Lan J."/>
            <person name="Che J."/>
            <person name="Ge C."/>
            <person name="Shi H."/>
            <person name="Pan Z."/>
            <person name="Liu X."/>
        </authorList>
    </citation>
    <scope>NUCLEOTIDE SEQUENCE [LARGE SCALE GENOMIC DNA]</scope>
    <source>
        <strain evidence="3">DSM 16317</strain>
    </source>
</reference>
<proteinExistence type="predicted"/>
<evidence type="ECO:0000313" key="2">
    <source>
        <dbReference type="EMBL" id="KOO47288.1"/>
    </source>
</evidence>
<dbReference type="GeneID" id="301138725"/>
<dbReference type="PROSITE" id="PS51819">
    <property type="entry name" value="VOC"/>
    <property type="match status" value="1"/>
</dbReference>
<evidence type="ECO:0000313" key="3">
    <source>
        <dbReference type="Proteomes" id="UP000036867"/>
    </source>
</evidence>
<dbReference type="InterPro" id="IPR040553">
    <property type="entry name" value="TxDE"/>
</dbReference>
<dbReference type="InterPro" id="IPR029068">
    <property type="entry name" value="Glyas_Bleomycin-R_OHBP_Dase"/>
</dbReference>
<dbReference type="Proteomes" id="UP000036867">
    <property type="component" value="Unassembled WGS sequence"/>
</dbReference>
<dbReference type="SUPFAM" id="SSF54593">
    <property type="entry name" value="Glyoxalase/Bleomycin resistance protein/Dihydroxybiphenyl dioxygenase"/>
    <property type="match status" value="1"/>
</dbReference>
<evidence type="ECO:0000259" key="1">
    <source>
        <dbReference type="PROSITE" id="PS51819"/>
    </source>
</evidence>
<dbReference type="STRING" id="263475.AMD00_21735"/>
<dbReference type="OrthoDB" id="8018325at2"/>
<dbReference type="Pfam" id="PF18711">
    <property type="entry name" value="TxDE"/>
    <property type="match status" value="1"/>
</dbReference>
<sequence>MIIQKVSLYSSNLEETKNFYVGKLGFGLLNESINSFEIAVGTSILEFKEYVGKGMPFYHFALNVPGNLFREAKKWIMQLVSLNNDEEGNDEVHFESAKAFSCYFEDPSGNIVELISRYGSSPQTNLTEPFSAKNLLNISEINVTTDDVLNVGSELQQYGIVLTDEDPLEPNALNFLGEREDGAFFLLAPTKRIWYFSTKEAVSYPLMIQLKDGRFVEVNEDGNVSIGTK</sequence>
<dbReference type="InterPro" id="IPR037523">
    <property type="entry name" value="VOC_core"/>
</dbReference>
<organism evidence="2 3">
    <name type="scientific">Viridibacillus arvi</name>
    <dbReference type="NCBI Taxonomy" id="263475"/>
    <lineage>
        <taxon>Bacteria</taxon>
        <taxon>Bacillati</taxon>
        <taxon>Bacillota</taxon>
        <taxon>Bacilli</taxon>
        <taxon>Bacillales</taxon>
        <taxon>Caryophanaceae</taxon>
        <taxon>Viridibacillus</taxon>
    </lineage>
</organism>
<accession>A0A0M0L9G5</accession>
<feature type="domain" description="VOC" evidence="1">
    <location>
        <begin position="2"/>
        <end position="117"/>
    </location>
</feature>
<dbReference type="AlphaFoldDB" id="A0A0M0L9G5"/>
<keyword evidence="3" id="KW-1185">Reference proteome</keyword>
<dbReference type="EMBL" id="LILB01000009">
    <property type="protein sequence ID" value="KOO47288.1"/>
    <property type="molecule type" value="Genomic_DNA"/>
</dbReference>
<dbReference type="Gene3D" id="3.10.180.10">
    <property type="entry name" value="2,3-Dihydroxybiphenyl 1,2-Dioxygenase, domain 1"/>
    <property type="match status" value="1"/>
</dbReference>
<protein>
    <recommendedName>
        <fullName evidence="1">VOC domain-containing protein</fullName>
    </recommendedName>
</protein>